<evidence type="ECO:0000256" key="2">
    <source>
        <dbReference type="ARBA" id="ARBA00022448"/>
    </source>
</evidence>
<dbReference type="GO" id="GO:0005524">
    <property type="term" value="F:ATP binding"/>
    <property type="evidence" value="ECO:0007669"/>
    <property type="project" value="UniProtKB-KW"/>
</dbReference>
<dbReference type="GO" id="GO:0016887">
    <property type="term" value="F:ATP hydrolysis activity"/>
    <property type="evidence" value="ECO:0007669"/>
    <property type="project" value="InterPro"/>
</dbReference>
<dbReference type="EMBL" id="OBQD01000002">
    <property type="protein sequence ID" value="SOC36127.1"/>
    <property type="molecule type" value="Genomic_DNA"/>
</dbReference>
<keyword evidence="4 6" id="KW-0067">ATP-binding</keyword>
<dbReference type="SUPFAM" id="SSF52540">
    <property type="entry name" value="P-loop containing nucleoside triphosphate hydrolases"/>
    <property type="match status" value="1"/>
</dbReference>
<dbReference type="PANTHER" id="PTHR42788:SF13">
    <property type="entry name" value="ALIPHATIC SULFONATES IMPORT ATP-BINDING PROTEIN SSUB"/>
    <property type="match status" value="1"/>
</dbReference>
<dbReference type="Gene3D" id="3.40.50.300">
    <property type="entry name" value="P-loop containing nucleotide triphosphate hydrolases"/>
    <property type="match status" value="1"/>
</dbReference>
<evidence type="ECO:0000256" key="4">
    <source>
        <dbReference type="ARBA" id="ARBA00022840"/>
    </source>
</evidence>
<organism evidence="6 7">
    <name type="scientific">Rhizobium subbaraonis</name>
    <dbReference type="NCBI Taxonomy" id="908946"/>
    <lineage>
        <taxon>Bacteria</taxon>
        <taxon>Pseudomonadati</taxon>
        <taxon>Pseudomonadota</taxon>
        <taxon>Alphaproteobacteria</taxon>
        <taxon>Hyphomicrobiales</taxon>
        <taxon>Rhizobiaceae</taxon>
        <taxon>Rhizobium/Agrobacterium group</taxon>
        <taxon>Rhizobium</taxon>
    </lineage>
</organism>
<dbReference type="InterPro" id="IPR003593">
    <property type="entry name" value="AAA+_ATPase"/>
</dbReference>
<dbReference type="InterPro" id="IPR003439">
    <property type="entry name" value="ABC_transporter-like_ATP-bd"/>
</dbReference>
<dbReference type="CDD" id="cd03293">
    <property type="entry name" value="ABC_NrtD_SsuB_transporters"/>
    <property type="match status" value="1"/>
</dbReference>
<feature type="domain" description="ABC transporter" evidence="5">
    <location>
        <begin position="60"/>
        <end position="299"/>
    </location>
</feature>
<dbReference type="InterPro" id="IPR027417">
    <property type="entry name" value="P-loop_NTPase"/>
</dbReference>
<dbReference type="PROSITE" id="PS50893">
    <property type="entry name" value="ABC_TRANSPORTER_2"/>
    <property type="match status" value="1"/>
</dbReference>
<evidence type="ECO:0000256" key="1">
    <source>
        <dbReference type="ARBA" id="ARBA00005417"/>
    </source>
</evidence>
<sequence>MHAINAFTFNLVILRQISTYVCIVQNMACLLHALCETSYHGDLMQTDLRQTTSAPSPPAVELSQAAVSFGRQDKAVVALQETSLRIANGEFVALVGPSGCGKSTIMRLAAGLLQPTKGAVIVGGREVSAKALRIGMAFQNPTMLPWLTIERNVMLPLRIVKPFRSEYRAKKNGAFRDRVRALLADVGLDKFANHYPWQLSGGMLQRANLCRALAHEPSLLLLDEPFGALDQFTREELWGTMQSLWMKRRPTVLLITHDLKEAGFLASRICVMSARPGRIIDDSAVDFPRPRTVEMTFEHDFVTLNQRLRELIIDARSDTAIQGA</sequence>
<proteinExistence type="inferred from homology"/>
<evidence type="ECO:0000313" key="6">
    <source>
        <dbReference type="EMBL" id="SOC36127.1"/>
    </source>
</evidence>
<dbReference type="Pfam" id="PF00005">
    <property type="entry name" value="ABC_tran"/>
    <property type="match status" value="1"/>
</dbReference>
<evidence type="ECO:0000259" key="5">
    <source>
        <dbReference type="PROSITE" id="PS50893"/>
    </source>
</evidence>
<keyword evidence="7" id="KW-1185">Reference proteome</keyword>
<accession>A0A285U361</accession>
<dbReference type="SMART" id="SM00382">
    <property type="entry name" value="AAA"/>
    <property type="match status" value="1"/>
</dbReference>
<keyword evidence="3" id="KW-0547">Nucleotide-binding</keyword>
<dbReference type="PANTHER" id="PTHR42788">
    <property type="entry name" value="TAURINE IMPORT ATP-BINDING PROTEIN-RELATED"/>
    <property type="match status" value="1"/>
</dbReference>
<evidence type="ECO:0000313" key="7">
    <source>
        <dbReference type="Proteomes" id="UP000219167"/>
    </source>
</evidence>
<reference evidence="6 7" key="1">
    <citation type="submission" date="2017-08" db="EMBL/GenBank/DDBJ databases">
        <authorList>
            <person name="de Groot N.N."/>
        </authorList>
    </citation>
    <scope>NUCLEOTIDE SEQUENCE [LARGE SCALE GENOMIC DNA]</scope>
    <source>
        <strain evidence="6 7">JC85</strain>
    </source>
</reference>
<dbReference type="InterPro" id="IPR050166">
    <property type="entry name" value="ABC_transporter_ATP-bind"/>
</dbReference>
<dbReference type="PROSITE" id="PS00211">
    <property type="entry name" value="ABC_TRANSPORTER_1"/>
    <property type="match status" value="1"/>
</dbReference>
<name>A0A285U361_9HYPH</name>
<dbReference type="Proteomes" id="UP000219167">
    <property type="component" value="Unassembled WGS sequence"/>
</dbReference>
<gene>
    <name evidence="6" type="ORF">SAMN05892877_102352</name>
</gene>
<protein>
    <submittedName>
        <fullName evidence="6">NitT/TauT family transport system ATP-binding protein</fullName>
    </submittedName>
</protein>
<evidence type="ECO:0000256" key="3">
    <source>
        <dbReference type="ARBA" id="ARBA00022741"/>
    </source>
</evidence>
<dbReference type="InterPro" id="IPR017871">
    <property type="entry name" value="ABC_transporter-like_CS"/>
</dbReference>
<comment type="similarity">
    <text evidence="1">Belongs to the ABC transporter superfamily.</text>
</comment>
<dbReference type="AlphaFoldDB" id="A0A285U361"/>
<keyword evidence="2" id="KW-0813">Transport</keyword>